<evidence type="ECO:0000313" key="2">
    <source>
        <dbReference type="EMBL" id="WMW67383.1"/>
    </source>
</evidence>
<name>A0ABY9R8J8_9BACT</name>
<evidence type="ECO:0000256" key="1">
    <source>
        <dbReference type="SAM" id="MobiDB-lite"/>
    </source>
</evidence>
<accession>A0ABY9R8J8</accession>
<evidence type="ECO:0000313" key="3">
    <source>
        <dbReference type="Proteomes" id="UP001180616"/>
    </source>
</evidence>
<dbReference type="EMBL" id="CP133659">
    <property type="protein sequence ID" value="WMW67383.1"/>
    <property type="molecule type" value="Genomic_DNA"/>
</dbReference>
<feature type="region of interest" description="Disordered" evidence="1">
    <location>
        <begin position="39"/>
        <end position="71"/>
    </location>
</feature>
<sequence length="226" mass="24766">MRRQPDAAAWGGRTLDWHAPYVVQSADLHLTAHFRAPEGTPPDLAAFADDTPPPPGHDTGNTTGEPQRDTLSPEVAFSPARAHALPFSVSDLHAQVTDMGRFDYLRPCISVTGCCHMFRTAELLEGGGFSLSLSPSQYDDLEHDLRRARDGRLACYTGFLPVRHMKRSGKAVRMGAAQFGNGLGNRYKLSGMFDAAAVLTMRRREFEALERDLLRKLAALGTRTGS</sequence>
<keyword evidence="3" id="KW-1185">Reference proteome</keyword>
<reference evidence="2" key="1">
    <citation type="submission" date="2023-09" db="EMBL/GenBank/DDBJ databases">
        <authorList>
            <consortium name="CW5 consortium"/>
            <person name="Lu C.-W."/>
        </authorList>
    </citation>
    <scope>NUCLEOTIDE SEQUENCE</scope>
    <source>
        <strain evidence="2">KPS</strain>
    </source>
</reference>
<gene>
    <name evidence="2" type="ORF">KPS_002175</name>
</gene>
<dbReference type="Proteomes" id="UP001180616">
    <property type="component" value="Chromosome"/>
</dbReference>
<protein>
    <submittedName>
        <fullName evidence="2">Uncharacterized protein</fullName>
    </submittedName>
</protein>
<organism evidence="2 3">
    <name type="scientific">Nitratidesulfovibrio liaohensis</name>
    <dbReference type="NCBI Taxonomy" id="2604158"/>
    <lineage>
        <taxon>Bacteria</taxon>
        <taxon>Pseudomonadati</taxon>
        <taxon>Thermodesulfobacteriota</taxon>
        <taxon>Desulfovibrionia</taxon>
        <taxon>Desulfovibrionales</taxon>
        <taxon>Desulfovibrionaceae</taxon>
        <taxon>Nitratidesulfovibrio</taxon>
    </lineage>
</organism>
<proteinExistence type="predicted"/>
<dbReference type="RefSeq" id="WP_309543157.1">
    <property type="nucleotide sequence ID" value="NZ_CP133659.1"/>
</dbReference>